<dbReference type="PANTHER" id="PTHR47331">
    <property type="entry name" value="PHD-TYPE DOMAIN-CONTAINING PROTEIN"/>
    <property type="match status" value="1"/>
</dbReference>
<evidence type="ECO:0000313" key="6">
    <source>
        <dbReference type="Proteomes" id="UP000069940"/>
    </source>
</evidence>
<dbReference type="GeneID" id="134289641"/>
<sequence length="1787" mass="200545">MPDKKVEKKLADLGIVRKALLMTCNSVEQFVTNFDADRDSCQIPVRLENLDRVYRDFLKVQGEIEKHDAAERLEEHLSERVVFEGRYCAAKGFLLSNRAVDLNQTVLNATVHQPEAPVHGTFHLRLPQIDLPKFSGDFSKWLSFRDTYASMVHSNADIPTIAKLQYLIQSLEGEARKPFESVDIEADNYAAVWDALLKSIYDLPAVKKESADSLQELVDEFQRHVKALAKLNEPVQHWDTPLVNLLSYKLDPSTLRAWEEKTSQEEDVKYNDLVEFLYQRVRILKSVASDISQRFPAGSSKANVVASDAKPNAPSCFACSDRHFLFQCQSFAKMPVSQRRDLVSQRKLCWNCFRTGHQARSCTSKFSCRSCRDRHHTLLHDPSQPGKSSSAPAMMSKSHEALSVPSTTAPGPASTSQQVSMSVQSQASTVLLQTVALHVVDVHGKSFEARALLDSGSMSNFISSELANLLAIPQSEADVSVAGIGQSHCKLKRAVSATVRSRIGSFSTQLRFLVIDHPTTNLPTIHVKLSSWKLPKVELADPQFHVPNKIDLVIGGEVYWDLHTGKKLSLGRGLPYLIETRFGWTLCGSTSQDSTDSVACQLSSTDALLDSTLQRFWEIETIPKQSVHSTTEKACEEFYAATTSRDPAGRYVVRLPRTDNPEIVLGDSESIADRRFLGLERRLERDSNVKSAYHQFMEEYERLGHMKRLDEPVDNTIPHCYLPHHPVFKLSSTTTKTRVVFDASCKTTSGHSLNDTLLVGPVVQDDLLALVIRFCFHRIALHGDIEKMYRQVRLHDDDQPLQRIKWRSDASQPIASYQLQTVTYGTASAPYLATKTLQKLASDAGNQFPSAAEPVSKDFYVDDFLSGADDVESAIRIRREVSAMLDSAGLPMKKWASNSVEVLEDIPPEDRSVQPWHDLQDPQSVSTLGLIWEPEGDIFRFKVQLPLPAPVLTKRKVMSYVAQIFDPLGLVGPTVTKAKLFMQRLWALKTPNNERYEWDQPLPPKLQQEWKEFHTTIDLLREVRVPRFASVSDAVSIELHFFADASDKAYGTCCYVRAQSAHEVRVKLLVSKSKLSPLAARHTIARLELCAAHLSTQLYQKVASALKTVPPAYFWSDSTTVIQWLRSSPGRWKTFVANRVSQIQAATPIDKWNHVAGADNPADDISRGLDPSDLLTKERWWTGPAWLKLSPEQWPAGALPAAEPPEFVQEVRKAPVVAMTSVQITFAEELFSRYSSFSKLRRTVAWCLRYLQTLRDRAITRRRDQTSLVAPRNQSTPPQPLNSDELHSADRIIVRLAQRESFPNEHSDLSAGVLVSKSSPLKWLKAYVDEFGLIRVGGRLSNAELPESAKHPIVLSAKHPLARLVTVQCHRTLLHAGPQLMLASLRQRFWILGGRNLTRSVYHQCITCFRSKPELIQQSVADLPSSRVSPTRPFSVCGVDYCGPLYVKSPVRKRGPTKVYVAIFICFSTRAVHIELVSDLTSAAFLAALRRLVARRGKISELHSDNATTFKGASHALHRVYRMLKLDETDRNQILSWCADNEIRWNFIPPRAPHFGGLWEAAVKSAKTHLLKEIGNSSLSYEDMLTLLAQVEMCLNSRPVTPLSSEPSDLEALTPGHFLVGSNLQAVPEKTLIDVPENRLDHFEQTQRHLQRIWARWYPEYLQQLQSRAVQGGKLSTVIKPGQLVVVKEDCLPPAQWPLGKIVKVHPGKDGIVRVVTLKTASSDNVMRPVARIALLPIRTDTSHRTLSLHTGYSGRARIIQASIVNPQQPDNPIEDVNRESNRSSPA</sequence>
<dbReference type="Proteomes" id="UP000069940">
    <property type="component" value="Unassembled WGS sequence"/>
</dbReference>
<dbReference type="RefSeq" id="XP_062711793.1">
    <property type="nucleotide sequence ID" value="XM_062855809.1"/>
</dbReference>
<dbReference type="InterPro" id="IPR005312">
    <property type="entry name" value="DUF1759"/>
</dbReference>
<dbReference type="SUPFAM" id="SSF53098">
    <property type="entry name" value="Ribonuclease H-like"/>
    <property type="match status" value="1"/>
</dbReference>
<protein>
    <recommendedName>
        <fullName evidence="7">Endonuclease</fullName>
    </recommendedName>
</protein>
<dbReference type="SUPFAM" id="SSF56672">
    <property type="entry name" value="DNA/RNA polymerases"/>
    <property type="match status" value="1"/>
</dbReference>
<reference evidence="5" key="2">
    <citation type="submission" date="2025-05" db="UniProtKB">
        <authorList>
            <consortium name="EnsemblMetazoa"/>
        </authorList>
    </citation>
    <scope>IDENTIFICATION</scope>
    <source>
        <strain evidence="5">Foshan</strain>
    </source>
</reference>
<keyword evidence="1" id="KW-0862">Zinc</keyword>
<evidence type="ECO:0000256" key="1">
    <source>
        <dbReference type="PROSITE-ProRule" id="PRU00047"/>
    </source>
</evidence>
<dbReference type="InterPro" id="IPR000477">
    <property type="entry name" value="RT_dom"/>
</dbReference>
<evidence type="ECO:0008006" key="7">
    <source>
        <dbReference type="Google" id="ProtNLM"/>
    </source>
</evidence>
<dbReference type="PROSITE" id="PS50994">
    <property type="entry name" value="INTEGRASE"/>
    <property type="match status" value="1"/>
</dbReference>
<evidence type="ECO:0000259" key="3">
    <source>
        <dbReference type="PROSITE" id="PS50158"/>
    </source>
</evidence>
<dbReference type="CDD" id="cd01644">
    <property type="entry name" value="RT_pepA17"/>
    <property type="match status" value="1"/>
</dbReference>
<dbReference type="SMART" id="SM00343">
    <property type="entry name" value="ZnF_C2HC"/>
    <property type="match status" value="1"/>
</dbReference>
<dbReference type="InterPro" id="IPR036397">
    <property type="entry name" value="RNaseH_sf"/>
</dbReference>
<dbReference type="InterPro" id="IPR012337">
    <property type="entry name" value="RNaseH-like_sf"/>
</dbReference>
<organism evidence="5 6">
    <name type="scientific">Aedes albopictus</name>
    <name type="common">Asian tiger mosquito</name>
    <name type="synonym">Stegomyia albopicta</name>
    <dbReference type="NCBI Taxonomy" id="7160"/>
    <lineage>
        <taxon>Eukaryota</taxon>
        <taxon>Metazoa</taxon>
        <taxon>Ecdysozoa</taxon>
        <taxon>Arthropoda</taxon>
        <taxon>Hexapoda</taxon>
        <taxon>Insecta</taxon>
        <taxon>Pterygota</taxon>
        <taxon>Neoptera</taxon>
        <taxon>Endopterygota</taxon>
        <taxon>Diptera</taxon>
        <taxon>Nematocera</taxon>
        <taxon>Culicoidea</taxon>
        <taxon>Culicidae</taxon>
        <taxon>Culicinae</taxon>
        <taxon>Aedini</taxon>
        <taxon>Aedes</taxon>
        <taxon>Stegomyia</taxon>
    </lineage>
</organism>
<dbReference type="PROSITE" id="PS50158">
    <property type="entry name" value="ZF_CCHC"/>
    <property type="match status" value="1"/>
</dbReference>
<dbReference type="InterPro" id="IPR001584">
    <property type="entry name" value="Integrase_cat-core"/>
</dbReference>
<dbReference type="Pfam" id="PF17921">
    <property type="entry name" value="Integrase_H2C2"/>
    <property type="match status" value="1"/>
</dbReference>
<dbReference type="Pfam" id="PF05380">
    <property type="entry name" value="Peptidase_A17"/>
    <property type="match status" value="1"/>
</dbReference>
<dbReference type="PANTHER" id="PTHR47331:SF1">
    <property type="entry name" value="GAG-LIKE PROTEIN"/>
    <property type="match status" value="1"/>
</dbReference>
<dbReference type="Gene3D" id="3.30.420.10">
    <property type="entry name" value="Ribonuclease H-like superfamily/Ribonuclease H"/>
    <property type="match status" value="1"/>
</dbReference>
<dbReference type="InterPro" id="IPR043502">
    <property type="entry name" value="DNA/RNA_pol_sf"/>
</dbReference>
<evidence type="ECO:0000259" key="4">
    <source>
        <dbReference type="PROSITE" id="PS50994"/>
    </source>
</evidence>
<feature type="domain" description="CCHC-type" evidence="3">
    <location>
        <begin position="349"/>
        <end position="364"/>
    </location>
</feature>
<dbReference type="Pfam" id="PF18701">
    <property type="entry name" value="DUF5641"/>
    <property type="match status" value="1"/>
</dbReference>
<keyword evidence="1" id="KW-0479">Metal-binding</keyword>
<proteinExistence type="predicted"/>
<dbReference type="Pfam" id="PF00078">
    <property type="entry name" value="RVT_1"/>
    <property type="match status" value="1"/>
</dbReference>
<feature type="compositionally biased region" description="Basic and acidic residues" evidence="2">
    <location>
        <begin position="1776"/>
        <end position="1787"/>
    </location>
</feature>
<feature type="region of interest" description="Disordered" evidence="2">
    <location>
        <begin position="1265"/>
        <end position="1284"/>
    </location>
</feature>
<keyword evidence="1" id="KW-0863">Zinc-finger</keyword>
<dbReference type="CDD" id="cd00303">
    <property type="entry name" value="retropepsin_like"/>
    <property type="match status" value="1"/>
</dbReference>
<evidence type="ECO:0000256" key="2">
    <source>
        <dbReference type="SAM" id="MobiDB-lite"/>
    </source>
</evidence>
<dbReference type="EnsemblMetazoa" id="AALFPA23_007858.R10506">
    <property type="protein sequence ID" value="AALFPA23_007858.P10506"/>
    <property type="gene ID" value="AALFPA23_007858"/>
</dbReference>
<dbReference type="Pfam" id="PF00665">
    <property type="entry name" value="rve"/>
    <property type="match status" value="1"/>
</dbReference>
<name>A0ABM1YCC8_AEDAL</name>
<dbReference type="InterPro" id="IPR021109">
    <property type="entry name" value="Peptidase_aspartic_dom_sf"/>
</dbReference>
<dbReference type="Pfam" id="PF03564">
    <property type="entry name" value="DUF1759"/>
    <property type="match status" value="1"/>
</dbReference>
<dbReference type="InterPro" id="IPR001878">
    <property type="entry name" value="Znf_CCHC"/>
</dbReference>
<feature type="domain" description="Integrase catalytic" evidence="4">
    <location>
        <begin position="1429"/>
        <end position="1623"/>
    </location>
</feature>
<dbReference type="InterPro" id="IPR008042">
    <property type="entry name" value="Retrotrans_Pao"/>
</dbReference>
<feature type="compositionally biased region" description="Low complexity" evidence="2">
    <location>
        <begin position="385"/>
        <end position="396"/>
    </location>
</feature>
<keyword evidence="6" id="KW-1185">Reference proteome</keyword>
<dbReference type="InterPro" id="IPR041588">
    <property type="entry name" value="Integrase_H2C2"/>
</dbReference>
<reference evidence="6" key="1">
    <citation type="journal article" date="2015" name="Proc. Natl. Acad. Sci. U.S.A.">
        <title>Genome sequence of the Asian Tiger mosquito, Aedes albopictus, reveals insights into its biology, genetics, and evolution.</title>
        <authorList>
            <person name="Chen X.G."/>
            <person name="Jiang X."/>
            <person name="Gu J."/>
            <person name="Xu M."/>
            <person name="Wu Y."/>
            <person name="Deng Y."/>
            <person name="Zhang C."/>
            <person name="Bonizzoni M."/>
            <person name="Dermauw W."/>
            <person name="Vontas J."/>
            <person name="Armbruster P."/>
            <person name="Huang X."/>
            <person name="Yang Y."/>
            <person name="Zhang H."/>
            <person name="He W."/>
            <person name="Peng H."/>
            <person name="Liu Y."/>
            <person name="Wu K."/>
            <person name="Chen J."/>
            <person name="Lirakis M."/>
            <person name="Topalis P."/>
            <person name="Van Leeuwen T."/>
            <person name="Hall A.B."/>
            <person name="Jiang X."/>
            <person name="Thorpe C."/>
            <person name="Mueller R.L."/>
            <person name="Sun C."/>
            <person name="Waterhouse R.M."/>
            <person name="Yan G."/>
            <person name="Tu Z.J."/>
            <person name="Fang X."/>
            <person name="James A.A."/>
        </authorList>
    </citation>
    <scope>NUCLEOTIDE SEQUENCE [LARGE SCALE GENOMIC DNA]</scope>
    <source>
        <strain evidence="6">Foshan</strain>
    </source>
</reference>
<feature type="region of interest" description="Disordered" evidence="2">
    <location>
        <begin position="1767"/>
        <end position="1787"/>
    </location>
</feature>
<dbReference type="InterPro" id="IPR040676">
    <property type="entry name" value="DUF5641"/>
</dbReference>
<dbReference type="Gene3D" id="2.40.70.10">
    <property type="entry name" value="Acid Proteases"/>
    <property type="match status" value="1"/>
</dbReference>
<feature type="region of interest" description="Disordered" evidence="2">
    <location>
        <begin position="377"/>
        <end position="417"/>
    </location>
</feature>
<evidence type="ECO:0000313" key="5">
    <source>
        <dbReference type="EnsemblMetazoa" id="AALFPA23_007858.P10506"/>
    </source>
</evidence>
<feature type="compositionally biased region" description="Polar residues" evidence="2">
    <location>
        <begin position="1266"/>
        <end position="1276"/>
    </location>
</feature>
<accession>A0ABM1YCC8</accession>